<dbReference type="GO" id="GO:0046910">
    <property type="term" value="F:pectinesterase inhibitor activity"/>
    <property type="evidence" value="ECO:0007669"/>
    <property type="project" value="InterPro"/>
</dbReference>
<dbReference type="SMART" id="SM00856">
    <property type="entry name" value="PMEI"/>
    <property type="match status" value="1"/>
</dbReference>
<evidence type="ECO:0000256" key="3">
    <source>
        <dbReference type="ARBA" id="ARBA00038471"/>
    </source>
</evidence>
<reference evidence="6 7" key="1">
    <citation type="submission" date="2020-10" db="EMBL/GenBank/DDBJ databases">
        <title>The Coptis chinensis genome and diversification of protoberbering-type alkaloids.</title>
        <authorList>
            <person name="Wang B."/>
            <person name="Shu S."/>
            <person name="Song C."/>
            <person name="Liu Y."/>
        </authorList>
    </citation>
    <scope>NUCLEOTIDE SEQUENCE [LARGE SCALE GENOMIC DNA]</scope>
    <source>
        <strain evidence="6">HL-2020</strain>
        <tissue evidence="6">Leaf</tissue>
    </source>
</reference>
<keyword evidence="1 4" id="KW-0732">Signal</keyword>
<protein>
    <recommendedName>
        <fullName evidence="5">Pectinesterase inhibitor domain-containing protein</fullName>
    </recommendedName>
</protein>
<organism evidence="6 7">
    <name type="scientific">Coptis chinensis</name>
    <dbReference type="NCBI Taxonomy" id="261450"/>
    <lineage>
        <taxon>Eukaryota</taxon>
        <taxon>Viridiplantae</taxon>
        <taxon>Streptophyta</taxon>
        <taxon>Embryophyta</taxon>
        <taxon>Tracheophyta</taxon>
        <taxon>Spermatophyta</taxon>
        <taxon>Magnoliopsida</taxon>
        <taxon>Ranunculales</taxon>
        <taxon>Ranunculaceae</taxon>
        <taxon>Coptidoideae</taxon>
        <taxon>Coptis</taxon>
    </lineage>
</organism>
<feature type="domain" description="Pectinesterase inhibitor" evidence="5">
    <location>
        <begin position="46"/>
        <end position="193"/>
    </location>
</feature>
<dbReference type="Proteomes" id="UP000631114">
    <property type="component" value="Unassembled WGS sequence"/>
</dbReference>
<keyword evidence="2" id="KW-1015">Disulfide bond</keyword>
<dbReference type="AlphaFoldDB" id="A0A835HZV9"/>
<evidence type="ECO:0000313" key="6">
    <source>
        <dbReference type="EMBL" id="KAF9607472.1"/>
    </source>
</evidence>
<comment type="caution">
    <text evidence="6">The sequence shown here is derived from an EMBL/GenBank/DDBJ whole genome shotgun (WGS) entry which is preliminary data.</text>
</comment>
<dbReference type="PANTHER" id="PTHR36710:SF4">
    <property type="entry name" value="PLANT INVERTASE_PECTIN METHYLESTERASE INHIBITOR SUPERFAMILY PROTEIN"/>
    <property type="match status" value="1"/>
</dbReference>
<evidence type="ECO:0000256" key="1">
    <source>
        <dbReference type="ARBA" id="ARBA00022729"/>
    </source>
</evidence>
<dbReference type="CDD" id="cd15797">
    <property type="entry name" value="PMEI"/>
    <property type="match status" value="1"/>
</dbReference>
<comment type="similarity">
    <text evidence="3">Belongs to the PMEI family.</text>
</comment>
<dbReference type="InterPro" id="IPR035513">
    <property type="entry name" value="Invertase/methylesterase_inhib"/>
</dbReference>
<keyword evidence="7" id="KW-1185">Reference proteome</keyword>
<evidence type="ECO:0000256" key="4">
    <source>
        <dbReference type="SAM" id="SignalP"/>
    </source>
</evidence>
<dbReference type="InterPro" id="IPR034086">
    <property type="entry name" value="PMEI_plant"/>
</dbReference>
<proteinExistence type="inferred from homology"/>
<sequence length="206" mass="23532">MASFSVSPWFLLCVSFLVFFSTQSYASHYHQPKHHHNNQHQNHHRGHIINAEAVCREVHPVNYNICVSLFKSDPGARKPTKESAPKIFIKIALNNVTSAHKYARNLLQTTLDPPLKSTIITCDEFYFMSIHTVRKALLFLDKKDFGSVRKELRLVQKHFTKCESLYGKRPGLVSPLSSINKAAEQILAISIDLSRRVVAHKNKKTQ</sequence>
<dbReference type="NCBIfam" id="TIGR01614">
    <property type="entry name" value="PME_inhib"/>
    <property type="match status" value="1"/>
</dbReference>
<dbReference type="InterPro" id="IPR052421">
    <property type="entry name" value="PCW_Enzyme_Inhibitor"/>
</dbReference>
<dbReference type="SUPFAM" id="SSF101148">
    <property type="entry name" value="Plant invertase/pectin methylesterase inhibitor"/>
    <property type="match status" value="1"/>
</dbReference>
<evidence type="ECO:0000313" key="7">
    <source>
        <dbReference type="Proteomes" id="UP000631114"/>
    </source>
</evidence>
<gene>
    <name evidence="6" type="ORF">IFM89_036069</name>
</gene>
<dbReference type="PANTHER" id="PTHR36710">
    <property type="entry name" value="PECTINESTERASE INHIBITOR-LIKE"/>
    <property type="match status" value="1"/>
</dbReference>
<evidence type="ECO:0000256" key="2">
    <source>
        <dbReference type="ARBA" id="ARBA00023157"/>
    </source>
</evidence>
<accession>A0A835HZV9</accession>
<dbReference type="EMBL" id="JADFTS010000005">
    <property type="protein sequence ID" value="KAF9607472.1"/>
    <property type="molecule type" value="Genomic_DNA"/>
</dbReference>
<dbReference type="InterPro" id="IPR006501">
    <property type="entry name" value="Pectinesterase_inhib_dom"/>
</dbReference>
<dbReference type="Gene3D" id="1.20.140.40">
    <property type="entry name" value="Invertase/pectin methylesterase inhibitor family protein"/>
    <property type="match status" value="1"/>
</dbReference>
<dbReference type="Pfam" id="PF04043">
    <property type="entry name" value="PMEI"/>
    <property type="match status" value="1"/>
</dbReference>
<name>A0A835HZV9_9MAGN</name>
<feature type="chain" id="PRO_5032345079" description="Pectinesterase inhibitor domain-containing protein" evidence="4">
    <location>
        <begin position="27"/>
        <end position="206"/>
    </location>
</feature>
<feature type="signal peptide" evidence="4">
    <location>
        <begin position="1"/>
        <end position="26"/>
    </location>
</feature>
<evidence type="ECO:0000259" key="5">
    <source>
        <dbReference type="SMART" id="SM00856"/>
    </source>
</evidence>